<dbReference type="Pfam" id="PF03992">
    <property type="entry name" value="ABM"/>
    <property type="match status" value="1"/>
</dbReference>
<dbReference type="InterPro" id="IPR011008">
    <property type="entry name" value="Dimeric_a/b-barrel"/>
</dbReference>
<reference evidence="2" key="1">
    <citation type="journal article" date="2014" name="Int. J. Syst. Evol. Microbiol.">
        <title>Complete genome sequence of Corynebacterium casei LMG S-19264T (=DSM 44701T), isolated from a smear-ripened cheese.</title>
        <authorList>
            <consortium name="US DOE Joint Genome Institute (JGI-PGF)"/>
            <person name="Walter F."/>
            <person name="Albersmeier A."/>
            <person name="Kalinowski J."/>
            <person name="Ruckert C."/>
        </authorList>
    </citation>
    <scope>NUCLEOTIDE SEQUENCE</scope>
    <source>
        <strain evidence="2">CGMCC 1.14984</strain>
    </source>
</reference>
<keyword evidence="5" id="KW-1185">Reference proteome</keyword>
<reference evidence="2" key="3">
    <citation type="submission" date="2020-09" db="EMBL/GenBank/DDBJ databases">
        <authorList>
            <person name="Sun Q."/>
            <person name="Zhou Y."/>
        </authorList>
    </citation>
    <scope>NUCLEOTIDE SEQUENCE</scope>
    <source>
        <strain evidence="2">CGMCC 1.14984</strain>
    </source>
</reference>
<sequence length="100" mass="10929">MIIVTGTVTISSAEALADLGGAMREQIAATRAEKGCIEYTYGIDVVEPDKFRILEYWESWEALKAHGNAPHMKDWHAALKEAGVTGRELIATEAANLKNL</sequence>
<dbReference type="GO" id="GO:0004497">
    <property type="term" value="F:monooxygenase activity"/>
    <property type="evidence" value="ECO:0007669"/>
    <property type="project" value="UniProtKB-KW"/>
</dbReference>
<dbReference type="RefSeq" id="WP_166426616.1">
    <property type="nucleotide sequence ID" value="NZ_BMGZ01000006.1"/>
</dbReference>
<evidence type="ECO:0000259" key="1">
    <source>
        <dbReference type="PROSITE" id="PS51725"/>
    </source>
</evidence>
<evidence type="ECO:0000313" key="2">
    <source>
        <dbReference type="EMBL" id="GGI02219.1"/>
    </source>
</evidence>
<dbReference type="Gene3D" id="3.30.70.100">
    <property type="match status" value="1"/>
</dbReference>
<reference evidence="3 5" key="2">
    <citation type="submission" date="2020-02" db="EMBL/GenBank/DDBJ databases">
        <title>Genome sequence of Parvularcula flava strain NH6-79.</title>
        <authorList>
            <person name="Abdul Karim M.H."/>
            <person name="Lam M.Q."/>
            <person name="Chen S.J."/>
            <person name="Yahya A."/>
            <person name="Shahir S."/>
            <person name="Shamsir M.S."/>
            <person name="Chong C.S."/>
        </authorList>
    </citation>
    <scope>NUCLEOTIDE SEQUENCE [LARGE SCALE GENOMIC DNA]</scope>
    <source>
        <strain evidence="3 5">NH6-79</strain>
    </source>
</reference>
<evidence type="ECO:0000313" key="5">
    <source>
        <dbReference type="Proteomes" id="UP000818603"/>
    </source>
</evidence>
<accession>A0A8J3ABF7</accession>
<proteinExistence type="predicted"/>
<comment type="caution">
    <text evidence="2">The sequence shown here is derived from an EMBL/GenBank/DDBJ whole genome shotgun (WGS) entry which is preliminary data.</text>
</comment>
<evidence type="ECO:0000313" key="4">
    <source>
        <dbReference type="Proteomes" id="UP000621856"/>
    </source>
</evidence>
<dbReference type="SUPFAM" id="SSF54909">
    <property type="entry name" value="Dimeric alpha+beta barrel"/>
    <property type="match status" value="1"/>
</dbReference>
<evidence type="ECO:0000313" key="3">
    <source>
        <dbReference type="EMBL" id="NHK29649.1"/>
    </source>
</evidence>
<feature type="domain" description="ABM" evidence="1">
    <location>
        <begin position="1"/>
        <end position="94"/>
    </location>
</feature>
<keyword evidence="3" id="KW-0503">Monooxygenase</keyword>
<name>A0A8J3ABF7_9PROT</name>
<dbReference type="EMBL" id="VCJR02000007">
    <property type="protein sequence ID" value="NHK29649.1"/>
    <property type="molecule type" value="Genomic_DNA"/>
</dbReference>
<dbReference type="EMBL" id="BMGZ01000006">
    <property type="protein sequence ID" value="GGI02219.1"/>
    <property type="molecule type" value="Genomic_DNA"/>
</dbReference>
<dbReference type="Proteomes" id="UP000818603">
    <property type="component" value="Unassembled WGS sequence"/>
</dbReference>
<organism evidence="2 4">
    <name type="scientific">Aquisalinus luteolus</name>
    <dbReference type="NCBI Taxonomy" id="1566827"/>
    <lineage>
        <taxon>Bacteria</taxon>
        <taxon>Pseudomonadati</taxon>
        <taxon>Pseudomonadota</taxon>
        <taxon>Alphaproteobacteria</taxon>
        <taxon>Parvularculales</taxon>
        <taxon>Parvularculaceae</taxon>
        <taxon>Aquisalinus</taxon>
    </lineage>
</organism>
<dbReference type="InterPro" id="IPR007138">
    <property type="entry name" value="ABM_dom"/>
</dbReference>
<protein>
    <submittedName>
        <fullName evidence="3">Antibiotic biosynthesis monooxygenase</fullName>
    </submittedName>
</protein>
<dbReference type="AlphaFoldDB" id="A0A8J3ABF7"/>
<keyword evidence="3" id="KW-0560">Oxidoreductase</keyword>
<dbReference type="PROSITE" id="PS51725">
    <property type="entry name" value="ABM"/>
    <property type="match status" value="1"/>
</dbReference>
<dbReference type="Proteomes" id="UP000621856">
    <property type="component" value="Unassembled WGS sequence"/>
</dbReference>
<gene>
    <name evidence="3" type="ORF">FF098_017215</name>
    <name evidence="2" type="ORF">GCM10011355_34710</name>
</gene>